<protein>
    <submittedName>
        <fullName evidence="1">Putative glycosyltransferase</fullName>
    </submittedName>
</protein>
<keyword evidence="1" id="KW-0808">Transferase</keyword>
<proteinExistence type="predicted"/>
<gene>
    <name evidence="1" type="ORF">TM448B03752_0010</name>
</gene>
<dbReference type="GO" id="GO:0016740">
    <property type="term" value="F:transferase activity"/>
    <property type="evidence" value="ECO:0007669"/>
    <property type="project" value="UniProtKB-KW"/>
</dbReference>
<reference evidence="1" key="1">
    <citation type="submission" date="2020-03" db="EMBL/GenBank/DDBJ databases">
        <title>The deep terrestrial virosphere.</title>
        <authorList>
            <person name="Holmfeldt K."/>
            <person name="Nilsson E."/>
            <person name="Simone D."/>
            <person name="Lopez-Fernandez M."/>
            <person name="Wu X."/>
            <person name="de Brujin I."/>
            <person name="Lundin D."/>
            <person name="Andersson A."/>
            <person name="Bertilsson S."/>
            <person name="Dopson M."/>
        </authorList>
    </citation>
    <scope>NUCLEOTIDE SEQUENCE</scope>
    <source>
        <strain evidence="1">TM448B03752</strain>
    </source>
</reference>
<sequence>MKWKDAKILIGTPTRVIKKYCLKEFTEGLKWLEKPPFTGIFWLDNSSDYRYMYDLRKDIECIKAPIRILSHTPYKPSATQRKRITDAYNACRDEVLDVGYDYLFSLESDVVLRLNGLRKLFDANKDVTSGWYKYSMRDILGRYNSYNLAWRLPTMNEFPENEFSYYFTPTGKSHSKVNITDEELKGKGIVKVDYVALGCCLISRKVLEEVKFRWKSEWCDNCDLFFSNDARKKGFDLYVHGGVKAVHYNKKWNECDTKTDVVVM</sequence>
<accession>A0A6M3XYE8</accession>
<evidence type="ECO:0000313" key="1">
    <source>
        <dbReference type="EMBL" id="QJI02873.1"/>
    </source>
</evidence>
<organism evidence="1">
    <name type="scientific">viral metagenome</name>
    <dbReference type="NCBI Taxonomy" id="1070528"/>
    <lineage>
        <taxon>unclassified sequences</taxon>
        <taxon>metagenomes</taxon>
        <taxon>organismal metagenomes</taxon>
    </lineage>
</organism>
<dbReference type="InterPro" id="IPR029044">
    <property type="entry name" value="Nucleotide-diphossugar_trans"/>
</dbReference>
<dbReference type="Gene3D" id="3.90.550.10">
    <property type="entry name" value="Spore Coat Polysaccharide Biosynthesis Protein SpsA, Chain A"/>
    <property type="match status" value="1"/>
</dbReference>
<dbReference type="SUPFAM" id="SSF53448">
    <property type="entry name" value="Nucleotide-diphospho-sugar transferases"/>
    <property type="match status" value="1"/>
</dbReference>
<dbReference type="AlphaFoldDB" id="A0A6M3XYE8"/>
<name>A0A6M3XYE8_9ZZZZ</name>
<dbReference type="EMBL" id="MT145038">
    <property type="protein sequence ID" value="QJI02873.1"/>
    <property type="molecule type" value="Genomic_DNA"/>
</dbReference>